<sequence length="67" mass="7746">MIRSNAFRQRDNCKIWSWSQTRSHGQSSGGGVIQPNVNQTLFKTPVWDYPLFTPITPQPRAKLPYKL</sequence>
<dbReference type="KEGG" id="bgh:BDBG_16677"/>
<dbReference type="GeneID" id="42528714"/>
<dbReference type="VEuPathDB" id="FungiDB:BDBG_16677"/>
<protein>
    <submittedName>
        <fullName evidence="1">Uncharacterized protein</fullName>
    </submittedName>
</protein>
<dbReference type="Proteomes" id="UP000002038">
    <property type="component" value="Unassembled WGS sequence"/>
</dbReference>
<accession>A0A179UHK3</accession>
<keyword evidence="2" id="KW-1185">Reference proteome</keyword>
<dbReference type="AlphaFoldDB" id="A0A179UHK3"/>
<gene>
    <name evidence="1" type="ORF">BDBG_16677</name>
</gene>
<evidence type="ECO:0000313" key="1">
    <source>
        <dbReference type="EMBL" id="OAT06719.1"/>
    </source>
</evidence>
<dbReference type="EMBL" id="GG657451">
    <property type="protein sequence ID" value="OAT06719.1"/>
    <property type="molecule type" value="Genomic_DNA"/>
</dbReference>
<name>A0A179UHK3_BLAGS</name>
<evidence type="ECO:0000313" key="2">
    <source>
        <dbReference type="Proteomes" id="UP000002038"/>
    </source>
</evidence>
<organism evidence="1 2">
    <name type="scientific">Blastomyces gilchristii (strain SLH14081)</name>
    <name type="common">Blastomyces dermatitidis</name>
    <dbReference type="NCBI Taxonomy" id="559298"/>
    <lineage>
        <taxon>Eukaryota</taxon>
        <taxon>Fungi</taxon>
        <taxon>Dikarya</taxon>
        <taxon>Ascomycota</taxon>
        <taxon>Pezizomycotina</taxon>
        <taxon>Eurotiomycetes</taxon>
        <taxon>Eurotiomycetidae</taxon>
        <taxon>Onygenales</taxon>
        <taxon>Ajellomycetaceae</taxon>
        <taxon>Blastomyces</taxon>
    </lineage>
</organism>
<proteinExistence type="predicted"/>
<dbReference type="RefSeq" id="XP_031577367.1">
    <property type="nucleotide sequence ID" value="XM_031724574.1"/>
</dbReference>
<reference evidence="2" key="1">
    <citation type="journal article" date="2015" name="PLoS Genet.">
        <title>The dynamic genome and transcriptome of the human fungal pathogen Blastomyces and close relative Emmonsia.</title>
        <authorList>
            <person name="Munoz J.F."/>
            <person name="Gauthier G.M."/>
            <person name="Desjardins C.A."/>
            <person name="Gallo J.E."/>
            <person name="Holder J."/>
            <person name="Sullivan T.D."/>
            <person name="Marty A.J."/>
            <person name="Carmen J.C."/>
            <person name="Chen Z."/>
            <person name="Ding L."/>
            <person name="Gujja S."/>
            <person name="Magrini V."/>
            <person name="Misas E."/>
            <person name="Mitreva M."/>
            <person name="Priest M."/>
            <person name="Saif S."/>
            <person name="Whiston E.A."/>
            <person name="Young S."/>
            <person name="Zeng Q."/>
            <person name="Goldman W.E."/>
            <person name="Mardis E.R."/>
            <person name="Taylor J.W."/>
            <person name="McEwen J.G."/>
            <person name="Clay O.K."/>
            <person name="Klein B.S."/>
            <person name="Cuomo C.A."/>
        </authorList>
    </citation>
    <scope>NUCLEOTIDE SEQUENCE [LARGE SCALE GENOMIC DNA]</scope>
    <source>
        <strain evidence="2">SLH14081</strain>
    </source>
</reference>